<protein>
    <submittedName>
        <fullName evidence="1">Uncharacterized protein</fullName>
    </submittedName>
</protein>
<sequence>MDMSEDCWDHVGLLQEVSAAEPPPPPPASDFLMQHQETQVCRMNCQARTKSAGKAKYTVNMRYNITYQR</sequence>
<proteinExistence type="predicted"/>
<evidence type="ECO:0000313" key="2">
    <source>
        <dbReference type="Proteomes" id="UP000078542"/>
    </source>
</evidence>
<reference evidence="1 2" key="1">
    <citation type="submission" date="2016-03" db="EMBL/GenBank/DDBJ databases">
        <title>Cyphomyrmex costatus WGS genome.</title>
        <authorList>
            <person name="Nygaard S."/>
            <person name="Hu H."/>
            <person name="Boomsma J."/>
            <person name="Zhang G."/>
        </authorList>
    </citation>
    <scope>NUCLEOTIDE SEQUENCE [LARGE SCALE GENOMIC DNA]</scope>
    <source>
        <strain evidence="1">MS0001</strain>
        <tissue evidence="1">Whole body</tissue>
    </source>
</reference>
<evidence type="ECO:0000313" key="1">
    <source>
        <dbReference type="EMBL" id="KYN04220.1"/>
    </source>
</evidence>
<accession>A0A195CU87</accession>
<dbReference type="Proteomes" id="UP000078542">
    <property type="component" value="Unassembled WGS sequence"/>
</dbReference>
<organism evidence="1 2">
    <name type="scientific">Cyphomyrmex costatus</name>
    <dbReference type="NCBI Taxonomy" id="456900"/>
    <lineage>
        <taxon>Eukaryota</taxon>
        <taxon>Metazoa</taxon>
        <taxon>Ecdysozoa</taxon>
        <taxon>Arthropoda</taxon>
        <taxon>Hexapoda</taxon>
        <taxon>Insecta</taxon>
        <taxon>Pterygota</taxon>
        <taxon>Neoptera</taxon>
        <taxon>Endopterygota</taxon>
        <taxon>Hymenoptera</taxon>
        <taxon>Apocrita</taxon>
        <taxon>Aculeata</taxon>
        <taxon>Formicoidea</taxon>
        <taxon>Formicidae</taxon>
        <taxon>Myrmicinae</taxon>
        <taxon>Cyphomyrmex</taxon>
    </lineage>
</organism>
<keyword evidence="2" id="KW-1185">Reference proteome</keyword>
<gene>
    <name evidence="1" type="ORF">ALC62_04986</name>
</gene>
<dbReference type="EMBL" id="KQ977279">
    <property type="protein sequence ID" value="KYN04220.1"/>
    <property type="molecule type" value="Genomic_DNA"/>
</dbReference>
<name>A0A195CU87_9HYME</name>
<dbReference type="AlphaFoldDB" id="A0A195CU87"/>